<name>A0A841FTT6_9ACTN</name>
<reference evidence="1 2" key="1">
    <citation type="submission" date="2020-08" db="EMBL/GenBank/DDBJ databases">
        <title>Genomic Encyclopedia of Type Strains, Phase IV (KMG-IV): sequencing the most valuable type-strain genomes for metagenomic binning, comparative biology and taxonomic classification.</title>
        <authorList>
            <person name="Goeker M."/>
        </authorList>
    </citation>
    <scope>NUCLEOTIDE SEQUENCE [LARGE SCALE GENOMIC DNA]</scope>
    <source>
        <strain evidence="1 2">YIM 65646</strain>
    </source>
</reference>
<dbReference type="RefSeq" id="WP_184788249.1">
    <property type="nucleotide sequence ID" value="NZ_BONT01000004.1"/>
</dbReference>
<dbReference type="Proteomes" id="UP000548476">
    <property type="component" value="Unassembled WGS sequence"/>
</dbReference>
<dbReference type="AlphaFoldDB" id="A0A841FTT6"/>
<evidence type="ECO:0000313" key="2">
    <source>
        <dbReference type="Proteomes" id="UP000548476"/>
    </source>
</evidence>
<organism evidence="1 2">
    <name type="scientific">Phytomonospora endophytica</name>
    <dbReference type="NCBI Taxonomy" id="714109"/>
    <lineage>
        <taxon>Bacteria</taxon>
        <taxon>Bacillati</taxon>
        <taxon>Actinomycetota</taxon>
        <taxon>Actinomycetes</taxon>
        <taxon>Micromonosporales</taxon>
        <taxon>Micromonosporaceae</taxon>
        <taxon>Phytomonospora</taxon>
    </lineage>
</organism>
<accession>A0A841FTT6</accession>
<evidence type="ECO:0000313" key="1">
    <source>
        <dbReference type="EMBL" id="MBB6035390.1"/>
    </source>
</evidence>
<proteinExistence type="predicted"/>
<evidence type="ECO:0008006" key="3">
    <source>
        <dbReference type="Google" id="ProtNLM"/>
    </source>
</evidence>
<keyword evidence="2" id="KW-1185">Reference proteome</keyword>
<sequence>MTRAGEYRVFVEALRDHAGKYRSGVAEPLRNAAGAAGQVGGGDAEMFGPLLSGLGVSADLAECGRAVAEQVAGLAKLTEQVSVNMYAAADDYEAAEESNKGKIERIARFEDRPGSGRRGTPIA</sequence>
<gene>
    <name evidence="1" type="ORF">HNR73_003247</name>
</gene>
<dbReference type="EMBL" id="JACHGT010000006">
    <property type="protein sequence ID" value="MBB6035390.1"/>
    <property type="molecule type" value="Genomic_DNA"/>
</dbReference>
<protein>
    <recommendedName>
        <fullName evidence="3">Excreted virulence factor EspC (Type VII ESX diderm)</fullName>
    </recommendedName>
</protein>
<comment type="caution">
    <text evidence="1">The sequence shown here is derived from an EMBL/GenBank/DDBJ whole genome shotgun (WGS) entry which is preliminary data.</text>
</comment>